<dbReference type="Proteomes" id="UP000095280">
    <property type="component" value="Unplaced"/>
</dbReference>
<accession>A0A1I8GHA4</accession>
<dbReference type="InterPro" id="IPR001849">
    <property type="entry name" value="PH_domain"/>
</dbReference>
<organism evidence="3 4">
    <name type="scientific">Macrostomum lignano</name>
    <dbReference type="NCBI Taxonomy" id="282301"/>
    <lineage>
        <taxon>Eukaryota</taxon>
        <taxon>Metazoa</taxon>
        <taxon>Spiralia</taxon>
        <taxon>Lophotrochozoa</taxon>
        <taxon>Platyhelminthes</taxon>
        <taxon>Rhabditophora</taxon>
        <taxon>Macrostomorpha</taxon>
        <taxon>Macrostomida</taxon>
        <taxon>Macrostomidae</taxon>
        <taxon>Macrostomum</taxon>
    </lineage>
</organism>
<feature type="region of interest" description="Disordered" evidence="1">
    <location>
        <begin position="546"/>
        <end position="608"/>
    </location>
</feature>
<evidence type="ECO:0000256" key="1">
    <source>
        <dbReference type="SAM" id="MobiDB-lite"/>
    </source>
</evidence>
<feature type="domain" description="PH" evidence="2">
    <location>
        <begin position="19"/>
        <end position="130"/>
    </location>
</feature>
<evidence type="ECO:0000259" key="2">
    <source>
        <dbReference type="PROSITE" id="PS50003"/>
    </source>
</evidence>
<protein>
    <submittedName>
        <fullName evidence="4">PH domain-containing protein</fullName>
    </submittedName>
</protein>
<feature type="compositionally biased region" description="Basic and acidic residues" evidence="1">
    <location>
        <begin position="556"/>
        <end position="570"/>
    </location>
</feature>
<keyword evidence="3" id="KW-1185">Reference proteome</keyword>
<name>A0A1I8GHA4_9PLAT</name>
<feature type="compositionally biased region" description="Low complexity" evidence="1">
    <location>
        <begin position="346"/>
        <end position="384"/>
    </location>
</feature>
<sequence>MPDSQRSNGSLGSSVPGESIIAFGYIRVLRTGKERFFVLKSVPKASPWDFQGGKALVDYYLYMFKNEKSYQKNEPKHFYNLSGVILLSRCTKGKNNTVLGVCFQEDALFLKFSSEDELNRWYFHLSEIYNVKRNCRWPELLSCYSVTLKPVKLASAVEKHGKPDLPGQYRFCLTQSAVLLVKENLLNPELCLPYPCIRGIGHVVNSSTAFEINLGRLSPLGEGELRFKVEHSSMQKELTDALFRCLTDHKGQAPPDGGKPKNRRARRNSRGSTDLPVQHSDSLQTIVRRGSSMRYASQHESKSISTFSERTYGRLGGSLSDGQRTHSQPLGDNFDDYCDLSRDLTQEASRSQAQNNQSLNSSSSLSGKSEQAGEPDSASSAADAQQTGRRSPQSGSDDYCAAARVASWHFNNLQACQGTASPLLGSRANSIGDRPQATRPGSYLPSSYSVPSSYYGEPSQTAGHREDRQVFVEMSFGRPRTRSDASRYRLGFRSRTGSYGNRSAYRLNGQVPTPKTVEEALARYGEFSTELQSLVEAGAPEECGNYVPMSLGPAAEKSKEAKEAEPEPKQGEVLNDDYYWMGPSRVDDMLMQRGVDQQRPQQQQQQQQ</sequence>
<dbReference type="InterPro" id="IPR002404">
    <property type="entry name" value="IRS_PTB"/>
</dbReference>
<feature type="compositionally biased region" description="Basic residues" evidence="1">
    <location>
        <begin position="260"/>
        <end position="269"/>
    </location>
</feature>
<feature type="compositionally biased region" description="Low complexity" evidence="1">
    <location>
        <begin position="440"/>
        <end position="459"/>
    </location>
</feature>
<dbReference type="Pfam" id="PF02174">
    <property type="entry name" value="IRS"/>
    <property type="match status" value="1"/>
</dbReference>
<feature type="region of interest" description="Disordered" evidence="1">
    <location>
        <begin position="315"/>
        <end position="397"/>
    </location>
</feature>
<dbReference type="InterPro" id="IPR011993">
    <property type="entry name" value="PH-like_dom_sf"/>
</dbReference>
<dbReference type="AlphaFoldDB" id="A0A1I8GHA4"/>
<feature type="region of interest" description="Disordered" evidence="1">
    <location>
        <begin position="249"/>
        <end position="284"/>
    </location>
</feature>
<evidence type="ECO:0000313" key="4">
    <source>
        <dbReference type="WBParaSite" id="maker-uti_cns_0001867-snap-gene-0.11-mRNA-1"/>
    </source>
</evidence>
<dbReference type="Pfam" id="PF00169">
    <property type="entry name" value="PH"/>
    <property type="match status" value="1"/>
</dbReference>
<dbReference type="SMART" id="SM00310">
    <property type="entry name" value="PTBI"/>
    <property type="match status" value="1"/>
</dbReference>
<dbReference type="SUPFAM" id="SSF50729">
    <property type="entry name" value="PH domain-like"/>
    <property type="match status" value="2"/>
</dbReference>
<dbReference type="WBParaSite" id="maker-uti_cns_0001867-snap-gene-0.11-mRNA-1">
    <property type="protein sequence ID" value="maker-uti_cns_0001867-snap-gene-0.11-mRNA-1"/>
    <property type="gene ID" value="maker-uti_cns_0001867-snap-gene-0.11"/>
</dbReference>
<proteinExistence type="predicted"/>
<feature type="compositionally biased region" description="Polar residues" evidence="1">
    <location>
        <begin position="385"/>
        <end position="396"/>
    </location>
</feature>
<feature type="region of interest" description="Disordered" evidence="1">
    <location>
        <begin position="427"/>
        <end position="466"/>
    </location>
</feature>
<dbReference type="PROSITE" id="PS50003">
    <property type="entry name" value="PH_DOMAIN"/>
    <property type="match status" value="1"/>
</dbReference>
<evidence type="ECO:0000313" key="3">
    <source>
        <dbReference type="Proteomes" id="UP000095280"/>
    </source>
</evidence>
<feature type="compositionally biased region" description="Low complexity" evidence="1">
    <location>
        <begin position="597"/>
        <end position="608"/>
    </location>
</feature>
<dbReference type="Gene3D" id="2.30.29.30">
    <property type="entry name" value="Pleckstrin-homology domain (PH domain)/Phosphotyrosine-binding domain (PTB)"/>
    <property type="match status" value="2"/>
</dbReference>
<reference evidence="4" key="1">
    <citation type="submission" date="2016-11" db="UniProtKB">
        <authorList>
            <consortium name="WormBaseParasite"/>
        </authorList>
    </citation>
    <scope>IDENTIFICATION</scope>
</reference>
<feature type="compositionally biased region" description="Polar residues" evidence="1">
    <location>
        <begin position="320"/>
        <end position="330"/>
    </location>
</feature>